<proteinExistence type="predicted"/>
<feature type="region of interest" description="Disordered" evidence="1">
    <location>
        <begin position="203"/>
        <end position="232"/>
    </location>
</feature>
<feature type="transmembrane region" description="Helical" evidence="2">
    <location>
        <begin position="412"/>
        <end position="436"/>
    </location>
</feature>
<keyword evidence="2" id="KW-0472">Membrane</keyword>
<dbReference type="RefSeq" id="WP_392012350.1">
    <property type="nucleotide sequence ID" value="NZ_JBIBSS010000010.1"/>
</dbReference>
<organism evidence="3 4">
    <name type="scientific">Streptomyces omiyaensis</name>
    <dbReference type="NCBI Taxonomy" id="68247"/>
    <lineage>
        <taxon>Bacteria</taxon>
        <taxon>Bacillati</taxon>
        <taxon>Actinomycetota</taxon>
        <taxon>Actinomycetes</taxon>
        <taxon>Kitasatosporales</taxon>
        <taxon>Streptomycetaceae</taxon>
        <taxon>Streptomyces</taxon>
    </lineage>
</organism>
<reference evidence="3 4" key="1">
    <citation type="submission" date="2024-10" db="EMBL/GenBank/DDBJ databases">
        <title>The Natural Products Discovery Center: Release of the First 8490 Sequenced Strains for Exploring Actinobacteria Biosynthetic Diversity.</title>
        <authorList>
            <person name="Kalkreuter E."/>
            <person name="Kautsar S.A."/>
            <person name="Yang D."/>
            <person name="Bader C.D."/>
            <person name="Teijaro C.N."/>
            <person name="Fluegel L."/>
            <person name="Davis C.M."/>
            <person name="Simpson J.R."/>
            <person name="Lauterbach L."/>
            <person name="Steele A.D."/>
            <person name="Gui C."/>
            <person name="Meng S."/>
            <person name="Li G."/>
            <person name="Viehrig K."/>
            <person name="Ye F."/>
            <person name="Su P."/>
            <person name="Kiefer A.F."/>
            <person name="Nichols A."/>
            <person name="Cepeda A.J."/>
            <person name="Yan W."/>
            <person name="Fan B."/>
            <person name="Jiang Y."/>
            <person name="Adhikari A."/>
            <person name="Zheng C.-J."/>
            <person name="Schuster L."/>
            <person name="Cowan T.M."/>
            <person name="Smanski M.J."/>
            <person name="Chevrette M.G."/>
            <person name="De Carvalho L.P.S."/>
            <person name="Shen B."/>
        </authorList>
    </citation>
    <scope>NUCLEOTIDE SEQUENCE [LARGE SCALE GENOMIC DNA]</scope>
    <source>
        <strain evidence="3 4">NPDC048229</strain>
    </source>
</reference>
<name>A0ABW7BZ24_9ACTN</name>
<sequence>MSTQAGATADDGTGRRGRTAARTRRIAALLTAAAAVGTLTALPARADGTAALPPYAFDPGAQRIQGAASSADARVLEPGRTYRDTLKKDGKVYYRLDLDVKRNAYVSAVAVPKPGGKAAYGDGFRIAIQDGSGTECGYQEVNFASGDHVRPLTGYARRIVDPDASGCQDAGTYYVLVERESDAASAADDWELELQHVSEPLLSKAGPDELPDSWPSGTPAPPTGGPTVRQGGDGFHAAVSLRSGEWRADILPGQTLFWRVPVDWGQQLFATAELGSSSTGDELVGNALALGLDNPARGYVDLQTVGYSGKQATAALAPQRPVAHENRSSYETATSGMRFAGWYYLTATLSPEIAREYGDKAVPLTLRVTVRGDRKPGPGYDGDPGVFQVTADDDKAAESGLTGGGDGTDGTMVALAAGGLGLGTVLLAGLGAWTLLARRRTPAGH</sequence>
<protein>
    <submittedName>
        <fullName evidence="3">Uncharacterized protein</fullName>
    </submittedName>
</protein>
<keyword evidence="2" id="KW-1133">Transmembrane helix</keyword>
<keyword evidence="4" id="KW-1185">Reference proteome</keyword>
<evidence type="ECO:0000256" key="2">
    <source>
        <dbReference type="SAM" id="Phobius"/>
    </source>
</evidence>
<evidence type="ECO:0000256" key="1">
    <source>
        <dbReference type="SAM" id="MobiDB-lite"/>
    </source>
</evidence>
<gene>
    <name evidence="3" type="ORF">ACGFYS_26815</name>
</gene>
<dbReference type="Proteomes" id="UP001604282">
    <property type="component" value="Unassembled WGS sequence"/>
</dbReference>
<comment type="caution">
    <text evidence="3">The sequence shown here is derived from an EMBL/GenBank/DDBJ whole genome shotgun (WGS) entry which is preliminary data.</text>
</comment>
<accession>A0ABW7BZ24</accession>
<feature type="compositionally biased region" description="Low complexity" evidence="1">
    <location>
        <begin position="1"/>
        <end position="11"/>
    </location>
</feature>
<evidence type="ECO:0000313" key="4">
    <source>
        <dbReference type="Proteomes" id="UP001604282"/>
    </source>
</evidence>
<keyword evidence="2" id="KW-0812">Transmembrane</keyword>
<feature type="region of interest" description="Disordered" evidence="1">
    <location>
        <begin position="1"/>
        <end position="20"/>
    </location>
</feature>
<evidence type="ECO:0000313" key="3">
    <source>
        <dbReference type="EMBL" id="MFG3192547.1"/>
    </source>
</evidence>
<dbReference type="EMBL" id="JBICZW010000020">
    <property type="protein sequence ID" value="MFG3192547.1"/>
    <property type="molecule type" value="Genomic_DNA"/>
</dbReference>